<accession>A0A0C1QTZ3</accession>
<reference evidence="1 2" key="1">
    <citation type="submission" date="2015-01" db="EMBL/GenBank/DDBJ databases">
        <title>Genome sequence of the anaerobic bacterium Geobacter soli GSS01, a dissimilatory Fe(III) reducer from soil.</title>
        <authorList>
            <person name="Yang G."/>
            <person name="Zhou S."/>
        </authorList>
    </citation>
    <scope>NUCLEOTIDE SEQUENCE [LARGE SCALE GENOMIC DNA]</scope>
    <source>
        <strain evidence="1 2">GSS01</strain>
    </source>
</reference>
<dbReference type="AlphaFoldDB" id="A0A0C1QTZ3"/>
<protein>
    <submittedName>
        <fullName evidence="1">Uncharacterized protein</fullName>
    </submittedName>
</protein>
<dbReference type="Gene3D" id="2.30.30.830">
    <property type="match status" value="1"/>
</dbReference>
<dbReference type="Proteomes" id="UP000031433">
    <property type="component" value="Unassembled WGS sequence"/>
</dbReference>
<dbReference type="EMBL" id="JXBL01000001">
    <property type="protein sequence ID" value="KIE41716.1"/>
    <property type="molecule type" value="Genomic_DNA"/>
</dbReference>
<name>A0A0C1QTZ3_9BACT</name>
<dbReference type="RefSeq" id="WP_039643601.1">
    <property type="nucleotide sequence ID" value="NZ_JXBL01000001.1"/>
</dbReference>
<gene>
    <name evidence="1" type="ORF">SE37_03265</name>
</gene>
<comment type="caution">
    <text evidence="1">The sequence shown here is derived from an EMBL/GenBank/DDBJ whole genome shotgun (WGS) entry which is preliminary data.</text>
</comment>
<sequence>MKECIIVLIYQILAIVAVGQVFAGSWNKVQFIKISPQDSKAVIKEAVGKLRVVKPGDAIGETATITEIAPGRVVLEEKTDKGPDVQRQ</sequence>
<evidence type="ECO:0000313" key="2">
    <source>
        <dbReference type="Proteomes" id="UP000031433"/>
    </source>
</evidence>
<keyword evidence="2" id="KW-1185">Reference proteome</keyword>
<evidence type="ECO:0000313" key="1">
    <source>
        <dbReference type="EMBL" id="KIE41716.1"/>
    </source>
</evidence>
<organism evidence="1 2">
    <name type="scientific">Geobacter soli</name>
    <dbReference type="NCBI Taxonomy" id="1510391"/>
    <lineage>
        <taxon>Bacteria</taxon>
        <taxon>Pseudomonadati</taxon>
        <taxon>Thermodesulfobacteriota</taxon>
        <taxon>Desulfuromonadia</taxon>
        <taxon>Geobacterales</taxon>
        <taxon>Geobacteraceae</taxon>
        <taxon>Geobacter</taxon>
    </lineage>
</organism>
<proteinExistence type="predicted"/>